<keyword evidence="4" id="KW-0732">Signal</keyword>
<feature type="chain" id="PRO_5046982245" evidence="4">
    <location>
        <begin position="47"/>
        <end position="478"/>
    </location>
</feature>
<evidence type="ECO:0000256" key="4">
    <source>
        <dbReference type="SAM" id="SignalP"/>
    </source>
</evidence>
<accession>A0ABU0JH96</accession>
<evidence type="ECO:0000313" key="6">
    <source>
        <dbReference type="Proteomes" id="UP001242480"/>
    </source>
</evidence>
<dbReference type="SUPFAM" id="SSF53850">
    <property type="entry name" value="Periplasmic binding protein-like II"/>
    <property type="match status" value="1"/>
</dbReference>
<dbReference type="InterPro" id="IPR006059">
    <property type="entry name" value="SBP"/>
</dbReference>
<keyword evidence="5" id="KW-0762">Sugar transport</keyword>
<sequence length="478" mass="51659">MQISRSCDGRGASPLAALADHLKAGARRLIAPAVAAVIAAVAPAQAASPPEAAKIDWKQQSGTTIDLFLVKHPWTDGVEPLLPEFEKLTGIKLNVTTVTEDAYWNKASLGMTAAKPPFDVLFMSMGITGVTAYSNNWIAKLNTFLDDPKLTDKSWYDYADFYPAAATAFRMPTPASEGIYGIPMSTEVYMMFYRKDLFEKAGIDAAAIGTFDEWFAALDKLKLDDGSYRAALRGGGLGILDELNAAVADSWGSAPYEKDRFVYFDANWKPRFDDPRIVKGFDIWASLMKRSAPGVTAFDWYEATSLFAQGKAATFGPDASLFASIFIDPKQSTVADKIGFRPVPAASPDGAHTAMWSWGLSIPEKSAKKEAAWLFVQWATSPAVTEQIARKTLAAPRKSTWDSKDFQAALPPGFGDAVGKSLAIAQPSIMYLQSADKVVEGMLDALHAIYQGTPAADAAKTLQETATDVVTEAGLYKP</sequence>
<dbReference type="PANTHER" id="PTHR43649">
    <property type="entry name" value="ARABINOSE-BINDING PROTEIN-RELATED"/>
    <property type="match status" value="1"/>
</dbReference>
<dbReference type="Gene3D" id="3.40.190.10">
    <property type="entry name" value="Periplasmic binding protein-like II"/>
    <property type="match status" value="2"/>
</dbReference>
<organism evidence="5 6">
    <name type="scientific">Labrys wisconsinensis</name>
    <dbReference type="NCBI Taxonomy" id="425677"/>
    <lineage>
        <taxon>Bacteria</taxon>
        <taxon>Pseudomonadati</taxon>
        <taxon>Pseudomonadota</taxon>
        <taxon>Alphaproteobacteria</taxon>
        <taxon>Hyphomicrobiales</taxon>
        <taxon>Xanthobacteraceae</taxon>
        <taxon>Labrys</taxon>
    </lineage>
</organism>
<proteinExistence type="inferred from homology"/>
<protein>
    <submittedName>
        <fullName evidence="5">Multiple sugar transport system substrate-binding protein</fullName>
    </submittedName>
</protein>
<gene>
    <name evidence="5" type="ORF">QO011_006699</name>
</gene>
<dbReference type="RefSeq" id="WP_307282230.1">
    <property type="nucleotide sequence ID" value="NZ_JAUSVX010000017.1"/>
</dbReference>
<name>A0ABU0JH96_9HYPH</name>
<keyword evidence="5" id="KW-0813">Transport</keyword>
<comment type="caution">
    <text evidence="5">The sequence shown here is derived from an EMBL/GenBank/DDBJ whole genome shotgun (WGS) entry which is preliminary data.</text>
</comment>
<evidence type="ECO:0000256" key="1">
    <source>
        <dbReference type="ARBA" id="ARBA00004418"/>
    </source>
</evidence>
<dbReference type="Proteomes" id="UP001242480">
    <property type="component" value="Unassembled WGS sequence"/>
</dbReference>
<keyword evidence="3" id="KW-0574">Periplasm</keyword>
<feature type="signal peptide" evidence="4">
    <location>
        <begin position="1"/>
        <end position="46"/>
    </location>
</feature>
<evidence type="ECO:0000256" key="3">
    <source>
        <dbReference type="ARBA" id="ARBA00022764"/>
    </source>
</evidence>
<reference evidence="5 6" key="1">
    <citation type="submission" date="2023-07" db="EMBL/GenBank/DDBJ databases">
        <title>Genomic Encyclopedia of Type Strains, Phase IV (KMG-IV): sequencing the most valuable type-strain genomes for metagenomic binning, comparative biology and taxonomic classification.</title>
        <authorList>
            <person name="Goeker M."/>
        </authorList>
    </citation>
    <scope>NUCLEOTIDE SEQUENCE [LARGE SCALE GENOMIC DNA]</scope>
    <source>
        <strain evidence="5 6">DSM 19619</strain>
    </source>
</reference>
<dbReference type="EMBL" id="JAUSVX010000017">
    <property type="protein sequence ID" value="MDQ0473663.1"/>
    <property type="molecule type" value="Genomic_DNA"/>
</dbReference>
<comment type="subcellular location">
    <subcellularLocation>
        <location evidence="1">Periplasm</location>
    </subcellularLocation>
</comment>
<comment type="similarity">
    <text evidence="2">Belongs to the bacterial solute-binding protein 1 family.</text>
</comment>
<dbReference type="PANTHER" id="PTHR43649:SF12">
    <property type="entry name" value="DIACETYLCHITOBIOSE BINDING PROTEIN DASA"/>
    <property type="match status" value="1"/>
</dbReference>
<dbReference type="InterPro" id="IPR050490">
    <property type="entry name" value="Bact_solute-bd_prot1"/>
</dbReference>
<evidence type="ECO:0000256" key="2">
    <source>
        <dbReference type="ARBA" id="ARBA00008520"/>
    </source>
</evidence>
<evidence type="ECO:0000313" key="5">
    <source>
        <dbReference type="EMBL" id="MDQ0473663.1"/>
    </source>
</evidence>
<dbReference type="Pfam" id="PF01547">
    <property type="entry name" value="SBP_bac_1"/>
    <property type="match status" value="1"/>
</dbReference>
<keyword evidence="6" id="KW-1185">Reference proteome</keyword>